<keyword evidence="1" id="KW-1133">Transmembrane helix</keyword>
<keyword evidence="1" id="KW-0472">Membrane</keyword>
<protein>
    <submittedName>
        <fullName evidence="2">Uncharacterized protein</fullName>
    </submittedName>
</protein>
<dbReference type="EMBL" id="MN739339">
    <property type="protein sequence ID" value="QHS99350.1"/>
    <property type="molecule type" value="Genomic_DNA"/>
</dbReference>
<evidence type="ECO:0000256" key="1">
    <source>
        <dbReference type="SAM" id="Phobius"/>
    </source>
</evidence>
<keyword evidence="1" id="KW-0812">Transmembrane</keyword>
<accession>A0A6C0C4M0</accession>
<proteinExistence type="predicted"/>
<organism evidence="2">
    <name type="scientific">viral metagenome</name>
    <dbReference type="NCBI Taxonomy" id="1070528"/>
    <lineage>
        <taxon>unclassified sequences</taxon>
        <taxon>metagenomes</taxon>
        <taxon>organismal metagenomes</taxon>
    </lineage>
</organism>
<dbReference type="AlphaFoldDB" id="A0A6C0C4M0"/>
<name>A0A6C0C4M0_9ZZZZ</name>
<sequence length="369" mass="41093">MNLKKGTTKLKDAELKEDNTVNNITILYMRGWDIGLAILIMSIMIGYIFNRGLEPFKNPKGYLYLLLEAPGFDVPELNVTKQIMNPLVAQAKFDKVVVVANSAKYKEPSDGSKMTDQWDHQMVKDLGLTVEKWVFVCCDSSVTPATRLITNLLNEFPDIKGFLIDSEDGTIPSFVEVFNNLGPKYQYAIVGGTRNSLPPQSKYGIMFDKFFSEVYTEGTNEMDRQFYDGISKKVDGAMCVSMNSSSVVKFWKGVKDVLGANESIVPTVCGSGDCQELLFGNDCFDERLSGNNIGSLLNGNTSGRKNFAIWYGTGQQFSCEPAQTCLRLDSTNCMTNKKCIWNPYKTNPNTHKPGICSSVPINWGCSTTW</sequence>
<feature type="transmembrane region" description="Helical" evidence="1">
    <location>
        <begin position="31"/>
        <end position="50"/>
    </location>
</feature>
<reference evidence="2" key="1">
    <citation type="journal article" date="2020" name="Nature">
        <title>Giant virus diversity and host interactions through global metagenomics.</title>
        <authorList>
            <person name="Schulz F."/>
            <person name="Roux S."/>
            <person name="Paez-Espino D."/>
            <person name="Jungbluth S."/>
            <person name="Walsh D.A."/>
            <person name="Denef V.J."/>
            <person name="McMahon K.D."/>
            <person name="Konstantinidis K.T."/>
            <person name="Eloe-Fadrosh E.A."/>
            <person name="Kyrpides N.C."/>
            <person name="Woyke T."/>
        </authorList>
    </citation>
    <scope>NUCLEOTIDE SEQUENCE</scope>
    <source>
        <strain evidence="2">GVMAG-M-3300020185-33</strain>
    </source>
</reference>
<evidence type="ECO:0000313" key="2">
    <source>
        <dbReference type="EMBL" id="QHS99350.1"/>
    </source>
</evidence>